<dbReference type="HOGENOM" id="CLU_036330_1_0_1"/>
<dbReference type="GO" id="GO:0005634">
    <property type="term" value="C:nucleus"/>
    <property type="evidence" value="ECO:0007669"/>
    <property type="project" value="UniProtKB-SubCell"/>
</dbReference>
<dbReference type="PROSITE" id="PS50048">
    <property type="entry name" value="ZN2_CY6_FUNGAL_2"/>
    <property type="match status" value="1"/>
</dbReference>
<feature type="region of interest" description="Disordered" evidence="3">
    <location>
        <begin position="77"/>
        <end position="96"/>
    </location>
</feature>
<dbReference type="InterPro" id="IPR021858">
    <property type="entry name" value="Fun_TF"/>
</dbReference>
<sequence>MVSRDPNAAPESQHAHRNHQSEGCGTCTKRRIRCDLARPFCQKCVKRGLECPGYGQRLRWAGGVAVRGRLKGKMIPLPQGGDLTNTPQPTPHHVSATASKDEVDGVDEVQRHAGSPSVCLSMPLDLTLRSSSPEFIDYYDKNLAGLMVWFDSEENDYRRRVLPLATSTPAVRYAVAAIAAHHGASTFSLGMPRFPEAARDACLGLINRHVQNMTERLADGSELNTGTDIAEAEWILASILMISCYEMTNSQVAAAEGHKRAARALVNVFTTKEASNRDLFRFLRTQLSIYDVLASTTSFNLQDIHETVLPPPGTEHGLFSQYLSLLHFVTLLSRRAAFGLDATCNGLAPGNSPDATLIRCQFEQARGATLLAAGKLRIEPAIVRRDFVRLVDIYHHTAVLYSYRCLGYAHDGNLDWKASVERLFEQLDALEDPTPCAHNLPWPAFIAGAECHDDVGKQQAVTNLLTDITKTTGFKNHADILNFLSVFWGGTNPDWRPLAQQFQEKGDQVLPV</sequence>
<feature type="region of interest" description="Disordered" evidence="3">
    <location>
        <begin position="1"/>
        <end position="24"/>
    </location>
</feature>
<dbReference type="AlphaFoldDB" id="E9ECT7"/>
<dbReference type="PANTHER" id="PTHR37534">
    <property type="entry name" value="TRANSCRIPTIONAL ACTIVATOR PROTEIN UGA3"/>
    <property type="match status" value="1"/>
</dbReference>
<dbReference type="STRING" id="655827.E9ECT7"/>
<dbReference type="OMA" id="YRCLGYA"/>
<dbReference type="SMART" id="SM00066">
    <property type="entry name" value="GAL4"/>
    <property type="match status" value="1"/>
</dbReference>
<dbReference type="OrthoDB" id="3251668at2759"/>
<keyword evidence="6" id="KW-1185">Reference proteome</keyword>
<name>E9ECT7_METAQ</name>
<dbReference type="GO" id="GO:0008270">
    <property type="term" value="F:zinc ion binding"/>
    <property type="evidence" value="ECO:0007669"/>
    <property type="project" value="InterPro"/>
</dbReference>
<dbReference type="PANTHER" id="PTHR37534:SF46">
    <property type="entry name" value="ZN(II)2CYS6 TRANSCRIPTION FACTOR (EUROFUNG)"/>
    <property type="match status" value="1"/>
</dbReference>
<evidence type="ECO:0000256" key="2">
    <source>
        <dbReference type="ARBA" id="ARBA00023242"/>
    </source>
</evidence>
<dbReference type="Gene3D" id="4.10.240.10">
    <property type="entry name" value="Zn(2)-C6 fungal-type DNA-binding domain"/>
    <property type="match status" value="1"/>
</dbReference>
<feature type="domain" description="Zn(2)-C6 fungal-type" evidence="4">
    <location>
        <begin position="23"/>
        <end position="51"/>
    </location>
</feature>
<keyword evidence="2" id="KW-0539">Nucleus</keyword>
<dbReference type="Pfam" id="PF11951">
    <property type="entry name" value="Fungal_trans_2"/>
    <property type="match status" value="2"/>
</dbReference>
<evidence type="ECO:0000259" key="4">
    <source>
        <dbReference type="PROSITE" id="PS50048"/>
    </source>
</evidence>
<gene>
    <name evidence="5" type="ORF">MAC_07685</name>
</gene>
<reference evidence="5 6" key="1">
    <citation type="journal article" date="2011" name="PLoS Genet.">
        <title>Genome sequencing and comparative transcriptomics of the model entomopathogenic fungi Metarhizium anisopliae and M. acridum.</title>
        <authorList>
            <person name="Gao Q."/>
            <person name="Jin K."/>
            <person name="Ying S.H."/>
            <person name="Zhang Y."/>
            <person name="Xiao G."/>
            <person name="Shang Y."/>
            <person name="Duan Z."/>
            <person name="Hu X."/>
            <person name="Xie X.Q."/>
            <person name="Zhou G."/>
            <person name="Peng G."/>
            <person name="Luo Z."/>
            <person name="Huang W."/>
            <person name="Wang B."/>
            <person name="Fang W."/>
            <person name="Wang S."/>
            <person name="Zhong Y."/>
            <person name="Ma L.J."/>
            <person name="St Leger R.J."/>
            <person name="Zhao G.P."/>
            <person name="Pei Y."/>
            <person name="Feng M.G."/>
            <person name="Xia Y."/>
            <person name="Wang C."/>
        </authorList>
    </citation>
    <scope>NUCLEOTIDE SEQUENCE [LARGE SCALE GENOMIC DNA]</scope>
    <source>
        <strain evidence="5 6">CQMa 102</strain>
    </source>
</reference>
<dbReference type="EMBL" id="GL698551">
    <property type="protein sequence ID" value="EFY86304.1"/>
    <property type="molecule type" value="Genomic_DNA"/>
</dbReference>
<dbReference type="GO" id="GO:0000981">
    <property type="term" value="F:DNA-binding transcription factor activity, RNA polymerase II-specific"/>
    <property type="evidence" value="ECO:0007669"/>
    <property type="project" value="InterPro"/>
</dbReference>
<evidence type="ECO:0000256" key="3">
    <source>
        <dbReference type="SAM" id="MobiDB-lite"/>
    </source>
</evidence>
<dbReference type="CDD" id="cd00067">
    <property type="entry name" value="GAL4"/>
    <property type="match status" value="1"/>
</dbReference>
<dbReference type="InterPro" id="IPR001138">
    <property type="entry name" value="Zn2Cys6_DnaBD"/>
</dbReference>
<evidence type="ECO:0000313" key="6">
    <source>
        <dbReference type="Proteomes" id="UP000002499"/>
    </source>
</evidence>
<dbReference type="InParanoid" id="E9ECT7"/>
<organism evidence="6">
    <name type="scientific">Metarhizium acridum (strain CQMa 102)</name>
    <dbReference type="NCBI Taxonomy" id="655827"/>
    <lineage>
        <taxon>Eukaryota</taxon>
        <taxon>Fungi</taxon>
        <taxon>Dikarya</taxon>
        <taxon>Ascomycota</taxon>
        <taxon>Pezizomycotina</taxon>
        <taxon>Sordariomycetes</taxon>
        <taxon>Hypocreomycetidae</taxon>
        <taxon>Hypocreales</taxon>
        <taxon>Clavicipitaceae</taxon>
        <taxon>Metarhizium</taxon>
    </lineage>
</organism>
<accession>E9ECT7</accession>
<dbReference type="eggNOG" id="ENOG502SK6R">
    <property type="taxonomic scope" value="Eukaryota"/>
</dbReference>
<protein>
    <recommendedName>
        <fullName evidence="4">Zn(2)-C6 fungal-type domain-containing protein</fullName>
    </recommendedName>
</protein>
<evidence type="ECO:0000313" key="5">
    <source>
        <dbReference type="EMBL" id="EFY86304.1"/>
    </source>
</evidence>
<dbReference type="Proteomes" id="UP000002499">
    <property type="component" value="Unassembled WGS sequence"/>
</dbReference>
<dbReference type="PROSITE" id="PS00463">
    <property type="entry name" value="ZN2_CY6_FUNGAL_1"/>
    <property type="match status" value="1"/>
</dbReference>
<dbReference type="SUPFAM" id="SSF57701">
    <property type="entry name" value="Zn2/Cys6 DNA-binding domain"/>
    <property type="match status" value="1"/>
</dbReference>
<proteinExistence type="predicted"/>
<evidence type="ECO:0000256" key="1">
    <source>
        <dbReference type="ARBA" id="ARBA00004123"/>
    </source>
</evidence>
<dbReference type="Pfam" id="PF00172">
    <property type="entry name" value="Zn_clus"/>
    <property type="match status" value="1"/>
</dbReference>
<comment type="subcellular location">
    <subcellularLocation>
        <location evidence="1">Nucleus</location>
    </subcellularLocation>
</comment>
<dbReference type="InterPro" id="IPR036864">
    <property type="entry name" value="Zn2-C6_fun-type_DNA-bd_sf"/>
</dbReference>